<dbReference type="Proteomes" id="UP000053660">
    <property type="component" value="Unassembled WGS sequence"/>
</dbReference>
<proteinExistence type="predicted"/>
<protein>
    <submittedName>
        <fullName evidence="1">Uncharacterized protein</fullName>
    </submittedName>
</protein>
<sequence>MLMPEVVIQSLVISRGISREAAERMMRGTHSESIVSSSRSTCEPNYSQSPGTAYNNGLQIKESLWPAQTQIRKVSKRLQGQCGFMFTLSSKAKVLSTRCVLLIVDYARAGFIAREAISIPEGPPPQFSFSTDR</sequence>
<organism evidence="1 2">
    <name type="scientific">Oesophagostomum dentatum</name>
    <name type="common">Nodular worm</name>
    <dbReference type="NCBI Taxonomy" id="61180"/>
    <lineage>
        <taxon>Eukaryota</taxon>
        <taxon>Metazoa</taxon>
        <taxon>Ecdysozoa</taxon>
        <taxon>Nematoda</taxon>
        <taxon>Chromadorea</taxon>
        <taxon>Rhabditida</taxon>
        <taxon>Rhabditina</taxon>
        <taxon>Rhabditomorpha</taxon>
        <taxon>Strongyloidea</taxon>
        <taxon>Strongylidae</taxon>
        <taxon>Oesophagostomum</taxon>
    </lineage>
</organism>
<reference evidence="1 2" key="1">
    <citation type="submission" date="2014-03" db="EMBL/GenBank/DDBJ databases">
        <title>Draft genome of the hookworm Oesophagostomum dentatum.</title>
        <authorList>
            <person name="Mitreva M."/>
        </authorList>
    </citation>
    <scope>NUCLEOTIDE SEQUENCE [LARGE SCALE GENOMIC DNA]</scope>
    <source>
        <strain evidence="1 2">OD-Hann</strain>
    </source>
</reference>
<keyword evidence="2" id="KW-1185">Reference proteome</keyword>
<dbReference type="OrthoDB" id="10262308at2759"/>
<evidence type="ECO:0000313" key="2">
    <source>
        <dbReference type="Proteomes" id="UP000053660"/>
    </source>
</evidence>
<dbReference type="EMBL" id="KN549521">
    <property type="protein sequence ID" value="KHJ97100.1"/>
    <property type="molecule type" value="Genomic_DNA"/>
</dbReference>
<evidence type="ECO:0000313" key="1">
    <source>
        <dbReference type="EMBL" id="KHJ97100.1"/>
    </source>
</evidence>
<name>A0A0B1TNZ6_OESDE</name>
<gene>
    <name evidence="1" type="ORF">OESDEN_02930</name>
</gene>
<accession>A0A0B1TNZ6</accession>
<dbReference type="AlphaFoldDB" id="A0A0B1TNZ6"/>